<feature type="non-terminal residue" evidence="2">
    <location>
        <position position="1"/>
    </location>
</feature>
<feature type="compositionally biased region" description="Acidic residues" evidence="1">
    <location>
        <begin position="26"/>
        <end position="49"/>
    </location>
</feature>
<keyword evidence="3" id="KW-1185">Reference proteome</keyword>
<dbReference type="OrthoDB" id="2447511at2759"/>
<evidence type="ECO:0000256" key="1">
    <source>
        <dbReference type="SAM" id="MobiDB-lite"/>
    </source>
</evidence>
<proteinExistence type="predicted"/>
<name>A0A9P5V1G6_9FUNG</name>
<evidence type="ECO:0000313" key="2">
    <source>
        <dbReference type="EMBL" id="KAF9129716.1"/>
    </source>
</evidence>
<dbReference type="AlphaFoldDB" id="A0A9P5V1G6"/>
<sequence>MDSPCFKKPSNGCAADVLMATQDATVDTEEFDPTEMTDDSEDSESEGSDAIELAKRDNAAGTDFEAFNHGGGHRDRHHHHSRYHHHGKHYHHDKHQHHDKHPHHNKHSYHHKEHSLKQRHPWKDLCVAVGDFCGSGLYGCDFNHKALYRCSAIGERPAVIKVDAEECGGSPPVKCPCPADFVHAACGSELPEKCNADPTQLYHCPGGPGSEFEVLKKCLPGTVCGPSKEGNDATCGYESCECNGDKDYCSSQFPAHCDLKKNTIYKCVRGKLTEDKTCDGTTQECVAVGDGAICGSCKCPSDRGTCGDVFPLKCRRSATGLYKCKKGETPKLVKECLPGYCSAAPASLSSTTVFESEISKDVCIEGCLCVKKGDVCGRTFSPECKDIFANRLYMCSGVGTKPVEKEICEDGCIVQAGDDVCEEDNDPCRCMSSEDVCGSTFPPECKDIFANRLYTCSGVGTKPEEKEICEDG</sequence>
<comment type="caution">
    <text evidence="2">The sequence shown here is derived from an EMBL/GenBank/DDBJ whole genome shotgun (WGS) entry which is preliminary data.</text>
</comment>
<organism evidence="2 3">
    <name type="scientific">Linnemannia schmuckeri</name>
    <dbReference type="NCBI Taxonomy" id="64567"/>
    <lineage>
        <taxon>Eukaryota</taxon>
        <taxon>Fungi</taxon>
        <taxon>Fungi incertae sedis</taxon>
        <taxon>Mucoromycota</taxon>
        <taxon>Mortierellomycotina</taxon>
        <taxon>Mortierellomycetes</taxon>
        <taxon>Mortierellales</taxon>
        <taxon>Mortierellaceae</taxon>
        <taxon>Linnemannia</taxon>
    </lineage>
</organism>
<feature type="compositionally biased region" description="Basic residues" evidence="1">
    <location>
        <begin position="74"/>
        <end position="114"/>
    </location>
</feature>
<dbReference type="EMBL" id="JAAAUQ010001981">
    <property type="protein sequence ID" value="KAF9129716.1"/>
    <property type="molecule type" value="Genomic_DNA"/>
</dbReference>
<reference evidence="2" key="1">
    <citation type="journal article" date="2020" name="Fungal Divers.">
        <title>Resolving the Mortierellaceae phylogeny through synthesis of multi-gene phylogenetics and phylogenomics.</title>
        <authorList>
            <person name="Vandepol N."/>
            <person name="Liber J."/>
            <person name="Desiro A."/>
            <person name="Na H."/>
            <person name="Kennedy M."/>
            <person name="Barry K."/>
            <person name="Grigoriev I.V."/>
            <person name="Miller A.N."/>
            <person name="O'Donnell K."/>
            <person name="Stajich J.E."/>
            <person name="Bonito G."/>
        </authorList>
    </citation>
    <scope>NUCLEOTIDE SEQUENCE</scope>
    <source>
        <strain evidence="2">NRRL 6426</strain>
    </source>
</reference>
<accession>A0A9P5V1G6</accession>
<dbReference type="Proteomes" id="UP000748756">
    <property type="component" value="Unassembled WGS sequence"/>
</dbReference>
<gene>
    <name evidence="2" type="ORF">BG015_004109</name>
</gene>
<protein>
    <submittedName>
        <fullName evidence="2">Uncharacterized protein</fullName>
    </submittedName>
</protein>
<feature type="region of interest" description="Disordered" evidence="1">
    <location>
        <begin position="24"/>
        <end position="114"/>
    </location>
</feature>
<evidence type="ECO:0000313" key="3">
    <source>
        <dbReference type="Proteomes" id="UP000748756"/>
    </source>
</evidence>